<dbReference type="AlphaFoldDB" id="A0A6J6S2N1"/>
<keyword evidence="3" id="KW-1003">Cell membrane</keyword>
<feature type="transmembrane region" description="Helical" evidence="11">
    <location>
        <begin position="384"/>
        <end position="413"/>
    </location>
</feature>
<evidence type="ECO:0000256" key="1">
    <source>
        <dbReference type="ARBA" id="ARBA00004651"/>
    </source>
</evidence>
<dbReference type="GO" id="GO:1903806">
    <property type="term" value="P:L-isoleucine import across plasma membrane"/>
    <property type="evidence" value="ECO:0007669"/>
    <property type="project" value="TreeGrafter"/>
</dbReference>
<dbReference type="CDD" id="cd06582">
    <property type="entry name" value="TM_PBP1_LivH_like"/>
    <property type="match status" value="1"/>
</dbReference>
<organism evidence="12">
    <name type="scientific">freshwater metagenome</name>
    <dbReference type="NCBI Taxonomy" id="449393"/>
    <lineage>
        <taxon>unclassified sequences</taxon>
        <taxon>metagenomes</taxon>
        <taxon>ecological metagenomes</taxon>
    </lineage>
</organism>
<comment type="similarity">
    <text evidence="9">Belongs to the binding-protein-dependent transport system permease family. LivHM subfamily.</text>
</comment>
<evidence type="ECO:0000256" key="10">
    <source>
        <dbReference type="SAM" id="MobiDB-lite"/>
    </source>
</evidence>
<dbReference type="InterPro" id="IPR001851">
    <property type="entry name" value="ABC_transp_permease"/>
</dbReference>
<evidence type="ECO:0000256" key="9">
    <source>
        <dbReference type="ARBA" id="ARBA00037998"/>
    </source>
</evidence>
<accession>A0A6J6S2N1</accession>
<dbReference type="Pfam" id="PF13620">
    <property type="entry name" value="CarboxypepD_reg"/>
    <property type="match status" value="1"/>
</dbReference>
<feature type="compositionally biased region" description="Basic and acidic residues" evidence="10">
    <location>
        <begin position="9"/>
        <end position="24"/>
    </location>
</feature>
<gene>
    <name evidence="12" type="ORF">UFOPK2786_00073</name>
</gene>
<dbReference type="InterPro" id="IPR052157">
    <property type="entry name" value="BCAA_transport_permease"/>
</dbReference>
<evidence type="ECO:0000256" key="2">
    <source>
        <dbReference type="ARBA" id="ARBA00022448"/>
    </source>
</evidence>
<dbReference type="Gene3D" id="2.60.40.1120">
    <property type="entry name" value="Carboxypeptidase-like, regulatory domain"/>
    <property type="match status" value="1"/>
</dbReference>
<evidence type="ECO:0000256" key="11">
    <source>
        <dbReference type="SAM" id="Phobius"/>
    </source>
</evidence>
<feature type="transmembrane region" description="Helical" evidence="11">
    <location>
        <begin position="305"/>
        <end position="323"/>
    </location>
</feature>
<feature type="region of interest" description="Disordered" evidence="10">
    <location>
        <begin position="1"/>
        <end position="28"/>
    </location>
</feature>
<reference evidence="12" key="1">
    <citation type="submission" date="2020-05" db="EMBL/GenBank/DDBJ databases">
        <authorList>
            <person name="Chiriac C."/>
            <person name="Salcher M."/>
            <person name="Ghai R."/>
            <person name="Kavagutti S V."/>
        </authorList>
    </citation>
    <scope>NUCLEOTIDE SEQUENCE</scope>
</reference>
<keyword evidence="2" id="KW-0813">Transport</keyword>
<evidence type="ECO:0000256" key="5">
    <source>
        <dbReference type="ARBA" id="ARBA00022692"/>
    </source>
</evidence>
<feature type="transmembrane region" description="Helical" evidence="11">
    <location>
        <begin position="351"/>
        <end position="372"/>
    </location>
</feature>
<dbReference type="GO" id="GO:0015192">
    <property type="term" value="F:L-phenylalanine transmembrane transporter activity"/>
    <property type="evidence" value="ECO:0007669"/>
    <property type="project" value="TreeGrafter"/>
</dbReference>
<evidence type="ECO:0000256" key="3">
    <source>
        <dbReference type="ARBA" id="ARBA00022475"/>
    </source>
</evidence>
<protein>
    <submittedName>
        <fullName evidence="12">Unannotated protein</fullName>
    </submittedName>
</protein>
<feature type="transmembrane region" description="Helical" evidence="11">
    <location>
        <begin position="172"/>
        <end position="190"/>
    </location>
</feature>
<proteinExistence type="inferred from homology"/>
<dbReference type="PANTHER" id="PTHR11795">
    <property type="entry name" value="BRANCHED-CHAIN AMINO ACID TRANSPORT SYSTEM PERMEASE PROTEIN LIVH"/>
    <property type="match status" value="1"/>
</dbReference>
<dbReference type="GO" id="GO:0005886">
    <property type="term" value="C:plasma membrane"/>
    <property type="evidence" value="ECO:0007669"/>
    <property type="project" value="UniProtKB-SubCell"/>
</dbReference>
<dbReference type="GO" id="GO:0015190">
    <property type="term" value="F:L-leucine transmembrane transporter activity"/>
    <property type="evidence" value="ECO:0007669"/>
    <property type="project" value="TreeGrafter"/>
</dbReference>
<dbReference type="InterPro" id="IPR008969">
    <property type="entry name" value="CarboxyPept-like_regulatory"/>
</dbReference>
<dbReference type="SUPFAM" id="SSF49464">
    <property type="entry name" value="Carboxypeptidase regulatory domain-like"/>
    <property type="match status" value="1"/>
</dbReference>
<evidence type="ECO:0000256" key="4">
    <source>
        <dbReference type="ARBA" id="ARBA00022519"/>
    </source>
</evidence>
<dbReference type="EMBL" id="CAEZYW010000005">
    <property type="protein sequence ID" value="CAB4729250.1"/>
    <property type="molecule type" value="Genomic_DNA"/>
</dbReference>
<sequence>MTGSMSDGALRERPTAARPADTRRSNPQQGWRRGFAFVLAAFAALLMTIAPALAADTGLKGTVKDPASGTGIANVVITAAGEGFSESATTDADGKWAIALPGSGTFTITIDTSTLPSGLGLADPERGTTSVNAFDGQTKTIIFPLGDGSAAAPESEAASKWSQIPQLTVDGIIFGIVIALAAVGLSLVFGTTKLTNFAHGELIALGALLTFFFSSIVGLPLVLAIIIAVLVSAFLGGWVQNRVLWKQLRMRGTGLIAALVVSIGLGFFLRYFFLFVFGGQTRQFNEFAGQAGIDIGPVLITPKDLIASIVGIILIGLTTFWLLRTKAGKATRAVADNPALASASGIEVEKVISTVWVLGAGLAGFSGVMIGLQSGVSWYMGFQILLLVFAGTVLGGLGTAFGAILGSLIVGVLIQLSTLVIPTELKYVGALVVLILILLIRPEGILGRRERIG</sequence>
<evidence type="ECO:0000313" key="12">
    <source>
        <dbReference type="EMBL" id="CAB4729250.1"/>
    </source>
</evidence>
<dbReference type="Pfam" id="PF02653">
    <property type="entry name" value="BPD_transp_2"/>
    <property type="match status" value="1"/>
</dbReference>
<keyword evidence="7 11" id="KW-1133">Transmembrane helix</keyword>
<feature type="transmembrane region" description="Helical" evidence="11">
    <location>
        <begin position="202"/>
        <end position="235"/>
    </location>
</feature>
<evidence type="ECO:0000256" key="8">
    <source>
        <dbReference type="ARBA" id="ARBA00023136"/>
    </source>
</evidence>
<dbReference type="GO" id="GO:0015188">
    <property type="term" value="F:L-isoleucine transmembrane transporter activity"/>
    <property type="evidence" value="ECO:0007669"/>
    <property type="project" value="TreeGrafter"/>
</dbReference>
<comment type="subcellular location">
    <subcellularLocation>
        <location evidence="1">Cell membrane</location>
        <topology evidence="1">Multi-pass membrane protein</topology>
    </subcellularLocation>
</comment>
<feature type="transmembrane region" description="Helical" evidence="11">
    <location>
        <begin position="255"/>
        <end position="277"/>
    </location>
</feature>
<evidence type="ECO:0000256" key="7">
    <source>
        <dbReference type="ARBA" id="ARBA00022989"/>
    </source>
</evidence>
<dbReference type="GO" id="GO:0005304">
    <property type="term" value="F:L-valine transmembrane transporter activity"/>
    <property type="evidence" value="ECO:0007669"/>
    <property type="project" value="TreeGrafter"/>
</dbReference>
<keyword evidence="6" id="KW-0029">Amino-acid transport</keyword>
<dbReference type="GO" id="GO:0042941">
    <property type="term" value="P:D-alanine transmembrane transport"/>
    <property type="evidence" value="ECO:0007669"/>
    <property type="project" value="TreeGrafter"/>
</dbReference>
<evidence type="ECO:0000256" key="6">
    <source>
        <dbReference type="ARBA" id="ARBA00022970"/>
    </source>
</evidence>
<keyword evidence="4" id="KW-0997">Cell inner membrane</keyword>
<name>A0A6J6S2N1_9ZZZZ</name>
<feature type="transmembrane region" description="Helical" evidence="11">
    <location>
        <begin position="425"/>
        <end position="441"/>
    </location>
</feature>
<keyword evidence="5 11" id="KW-0812">Transmembrane</keyword>
<keyword evidence="8 11" id="KW-0472">Membrane</keyword>
<dbReference type="PANTHER" id="PTHR11795:SF371">
    <property type="entry name" value="HIGH-AFFINITY BRANCHED-CHAIN AMINO ACID TRANSPORT SYSTEM PERMEASE PROTEIN LIVH"/>
    <property type="match status" value="1"/>
</dbReference>
<dbReference type="GO" id="GO:0015808">
    <property type="term" value="P:L-alanine transport"/>
    <property type="evidence" value="ECO:0007669"/>
    <property type="project" value="TreeGrafter"/>
</dbReference>